<evidence type="ECO:0000313" key="1">
    <source>
        <dbReference type="EMBL" id="PRX17615.1"/>
    </source>
</evidence>
<organism evidence="1 2">
    <name type="scientific">Actinoplanes italicus</name>
    <dbReference type="NCBI Taxonomy" id="113567"/>
    <lineage>
        <taxon>Bacteria</taxon>
        <taxon>Bacillati</taxon>
        <taxon>Actinomycetota</taxon>
        <taxon>Actinomycetes</taxon>
        <taxon>Micromonosporales</taxon>
        <taxon>Micromonosporaceae</taxon>
        <taxon>Actinoplanes</taxon>
    </lineage>
</organism>
<proteinExistence type="predicted"/>
<sequence length="492" mass="50807">MKLVRGILAGILVAATATGLIACGPIGVQDSRLVEAGGASKSALDGHVRFSVPAGGGTGDIRVRFVRGPLPADRPIPAGIVTVGDMVSMEAHGDVERGRITIDYHELPAGVLPEMLNLFGWSGDLGGWVPLPGTITDTVDRSISGETILFDSFVIGTWHVTTDAVGDSITTGTGTLVPVKTGTNRGFWPYARAAAVSSLADTLEHLTGPPEDLSCEPRATGTTAAVASVPGGRFDACVLAGTGSRQIRVRNRFPFPMILQLPPDGRVRPVVDTEVTAFSPDLLDGVRDTVLTYLAGSVAVGGGQTVTLELQPGKPGPIRLTGHLDWSVIALDAGLRQLDLLLPGSRALRPDAAEALLQAYTEHGAAARPGLAAGDLTDPAVQSLLSAAGLTGSGRAVADVFAFGSCVLKRTDTIAGADQDVLSSARTTGPTVASFTADCLNTIYDKYLPPGSRSAQSILDTLRGATGTVRQAIPKADRKRGFGQVTVTVTVA</sequence>
<dbReference type="Proteomes" id="UP000239415">
    <property type="component" value="Unassembled WGS sequence"/>
</dbReference>
<comment type="caution">
    <text evidence="1">The sequence shown here is derived from an EMBL/GenBank/DDBJ whole genome shotgun (WGS) entry which is preliminary data.</text>
</comment>
<keyword evidence="2" id="KW-1185">Reference proteome</keyword>
<evidence type="ECO:0000313" key="2">
    <source>
        <dbReference type="Proteomes" id="UP000239415"/>
    </source>
</evidence>
<reference evidence="1 2" key="1">
    <citation type="submission" date="2018-03" db="EMBL/GenBank/DDBJ databases">
        <title>Genomic Encyclopedia of Archaeal and Bacterial Type Strains, Phase II (KMG-II): from individual species to whole genera.</title>
        <authorList>
            <person name="Goeker M."/>
        </authorList>
    </citation>
    <scope>NUCLEOTIDE SEQUENCE [LARGE SCALE GENOMIC DNA]</scope>
    <source>
        <strain evidence="1 2">DSM 43146</strain>
    </source>
</reference>
<dbReference type="RefSeq" id="WP_106324961.1">
    <property type="nucleotide sequence ID" value="NZ_BOMO01000141.1"/>
</dbReference>
<dbReference type="AlphaFoldDB" id="A0A2T0K411"/>
<protein>
    <recommendedName>
        <fullName evidence="3">Lipoprotein</fullName>
    </recommendedName>
</protein>
<dbReference type="PROSITE" id="PS51257">
    <property type="entry name" value="PROKAR_LIPOPROTEIN"/>
    <property type="match status" value="1"/>
</dbReference>
<evidence type="ECO:0008006" key="3">
    <source>
        <dbReference type="Google" id="ProtNLM"/>
    </source>
</evidence>
<gene>
    <name evidence="1" type="ORF">CLV67_115118</name>
</gene>
<name>A0A2T0K411_9ACTN</name>
<dbReference type="EMBL" id="PVMZ01000015">
    <property type="protein sequence ID" value="PRX17615.1"/>
    <property type="molecule type" value="Genomic_DNA"/>
</dbReference>
<dbReference type="OrthoDB" id="3278255at2"/>
<accession>A0A2T0K411</accession>